<evidence type="ECO:0000313" key="2">
    <source>
        <dbReference type="Proteomes" id="UP001055811"/>
    </source>
</evidence>
<accession>A0ACB9F4L2</accession>
<protein>
    <submittedName>
        <fullName evidence="1">Uncharacterized protein</fullName>
    </submittedName>
</protein>
<name>A0ACB9F4L2_CICIN</name>
<reference evidence="2" key="1">
    <citation type="journal article" date="2022" name="Mol. Ecol. Resour.">
        <title>The genomes of chicory, endive, great burdock and yacon provide insights into Asteraceae palaeo-polyploidization history and plant inulin production.</title>
        <authorList>
            <person name="Fan W."/>
            <person name="Wang S."/>
            <person name="Wang H."/>
            <person name="Wang A."/>
            <person name="Jiang F."/>
            <person name="Liu H."/>
            <person name="Zhao H."/>
            <person name="Xu D."/>
            <person name="Zhang Y."/>
        </authorList>
    </citation>
    <scope>NUCLEOTIDE SEQUENCE [LARGE SCALE GENOMIC DNA]</scope>
    <source>
        <strain evidence="2">cv. Punajuju</strain>
    </source>
</reference>
<reference evidence="1 2" key="2">
    <citation type="journal article" date="2022" name="Mol. Ecol. Resour.">
        <title>The genomes of chicory, endive, great burdock and yacon provide insights into Asteraceae paleo-polyploidization history and plant inulin production.</title>
        <authorList>
            <person name="Fan W."/>
            <person name="Wang S."/>
            <person name="Wang H."/>
            <person name="Wang A."/>
            <person name="Jiang F."/>
            <person name="Liu H."/>
            <person name="Zhao H."/>
            <person name="Xu D."/>
            <person name="Zhang Y."/>
        </authorList>
    </citation>
    <scope>NUCLEOTIDE SEQUENCE [LARGE SCALE GENOMIC DNA]</scope>
    <source>
        <strain evidence="2">cv. Punajuju</strain>
        <tissue evidence="1">Leaves</tissue>
    </source>
</reference>
<gene>
    <name evidence="1" type="ORF">L2E82_16087</name>
</gene>
<dbReference type="EMBL" id="CM042011">
    <property type="protein sequence ID" value="KAI3766039.1"/>
    <property type="molecule type" value="Genomic_DNA"/>
</dbReference>
<proteinExistence type="predicted"/>
<dbReference type="Proteomes" id="UP001055811">
    <property type="component" value="Linkage Group LG03"/>
</dbReference>
<sequence>MEAINGNKGKNNFLVKTWKRCRSFSHIHSSGVRVGGLPKSRSWSGKEMTKKKKKMAPEGCFPVCVGLDKQRFAVKTKYASHPLFKMLLEDAENEYGYNCDGPISLSCDVDLFYKVLAEMEGKDVQPLGWGFAYGSCSPFNRSRRLGSHGADQMAKLGYGSYGLLTPSSSIKMSYNSHLSKLV</sequence>
<evidence type="ECO:0000313" key="1">
    <source>
        <dbReference type="EMBL" id="KAI3766039.1"/>
    </source>
</evidence>
<comment type="caution">
    <text evidence="1">The sequence shown here is derived from an EMBL/GenBank/DDBJ whole genome shotgun (WGS) entry which is preliminary data.</text>
</comment>
<organism evidence="1 2">
    <name type="scientific">Cichorium intybus</name>
    <name type="common">Chicory</name>
    <dbReference type="NCBI Taxonomy" id="13427"/>
    <lineage>
        <taxon>Eukaryota</taxon>
        <taxon>Viridiplantae</taxon>
        <taxon>Streptophyta</taxon>
        <taxon>Embryophyta</taxon>
        <taxon>Tracheophyta</taxon>
        <taxon>Spermatophyta</taxon>
        <taxon>Magnoliopsida</taxon>
        <taxon>eudicotyledons</taxon>
        <taxon>Gunneridae</taxon>
        <taxon>Pentapetalae</taxon>
        <taxon>asterids</taxon>
        <taxon>campanulids</taxon>
        <taxon>Asterales</taxon>
        <taxon>Asteraceae</taxon>
        <taxon>Cichorioideae</taxon>
        <taxon>Cichorieae</taxon>
        <taxon>Cichoriinae</taxon>
        <taxon>Cichorium</taxon>
    </lineage>
</organism>
<keyword evidence="2" id="KW-1185">Reference proteome</keyword>